<dbReference type="PIRSF" id="PIRSF016184">
    <property type="entry name" value="PhzC_PhzF"/>
    <property type="match status" value="1"/>
</dbReference>
<dbReference type="Proteomes" id="UP000033115">
    <property type="component" value="Chromosome"/>
</dbReference>
<keyword evidence="5" id="KW-1185">Reference proteome</keyword>
<dbReference type="PANTHER" id="PTHR13774:SF17">
    <property type="entry name" value="PHENAZINE BIOSYNTHESIS-LIKE DOMAIN-CONTAINING PROTEIN"/>
    <property type="match status" value="1"/>
</dbReference>
<evidence type="ECO:0000313" key="4">
    <source>
        <dbReference type="EMBL" id="AKA69002.1"/>
    </source>
</evidence>
<evidence type="ECO:0000313" key="5">
    <source>
        <dbReference type="Proteomes" id="UP000033115"/>
    </source>
</evidence>
<feature type="active site" evidence="3">
    <location>
        <position position="46"/>
    </location>
</feature>
<reference evidence="4 5" key="1">
    <citation type="journal article" date="2015" name="J. Biotechnol.">
        <title>Complete genome sequence of a malodorant-producing acetogen, Clostridium scatologenes ATCC 25775(T).</title>
        <authorList>
            <person name="Zhu Z."/>
            <person name="Guo T."/>
            <person name="Zheng H."/>
            <person name="Song T."/>
            <person name="Ouyang P."/>
            <person name="Xie J."/>
        </authorList>
    </citation>
    <scope>NUCLEOTIDE SEQUENCE [LARGE SCALE GENOMIC DNA]</scope>
    <source>
        <strain evidence="4 5">ATCC 25775</strain>
    </source>
</reference>
<sequence>MRIPIYQVDAFTNKQFGGNPAAVCPLEQWIDDKLMQKIAAENNLAETAFFVKKDSEYELRWFAPKGEIDLCGHATLATSYVIFNYIDKNASFVKFNTKSGVLEVSKDGNLLTMIFPSREAEKCEVPEALIKGLGKVPVEVYKARDYMVVFEKEEDILNLQLNMEELKRLDSVGVIVTAKGNEVDFVSRFFAPKLGVNEDPVTGSSHCTLIPYWSKVLNKKELKDLQLSERKGKLYCVDLGDKVRISGEVALYLEGNILV</sequence>
<keyword evidence="2" id="KW-0413">Isomerase</keyword>
<evidence type="ECO:0000256" key="2">
    <source>
        <dbReference type="ARBA" id="ARBA00023235"/>
    </source>
</evidence>
<dbReference type="Gene3D" id="3.10.310.10">
    <property type="entry name" value="Diaminopimelate Epimerase, Chain A, domain 1"/>
    <property type="match status" value="2"/>
</dbReference>
<dbReference type="InterPro" id="IPR003719">
    <property type="entry name" value="Phenazine_PhzF-like"/>
</dbReference>
<dbReference type="RefSeq" id="WP_029161812.1">
    <property type="nucleotide sequence ID" value="NZ_CP009933.1"/>
</dbReference>
<dbReference type="GO" id="GO:0005737">
    <property type="term" value="C:cytoplasm"/>
    <property type="evidence" value="ECO:0007669"/>
    <property type="project" value="TreeGrafter"/>
</dbReference>
<dbReference type="PANTHER" id="PTHR13774">
    <property type="entry name" value="PHENAZINE BIOSYNTHESIS PROTEIN"/>
    <property type="match status" value="1"/>
</dbReference>
<organism evidence="4 5">
    <name type="scientific">Clostridium scatologenes</name>
    <dbReference type="NCBI Taxonomy" id="1548"/>
    <lineage>
        <taxon>Bacteria</taxon>
        <taxon>Bacillati</taxon>
        <taxon>Bacillota</taxon>
        <taxon>Clostridia</taxon>
        <taxon>Eubacteriales</taxon>
        <taxon>Clostridiaceae</taxon>
        <taxon>Clostridium</taxon>
    </lineage>
</organism>
<dbReference type="NCBIfam" id="TIGR00654">
    <property type="entry name" value="PhzF_family"/>
    <property type="match status" value="1"/>
</dbReference>
<dbReference type="EMBL" id="CP009933">
    <property type="protein sequence ID" value="AKA69002.1"/>
    <property type="molecule type" value="Genomic_DNA"/>
</dbReference>
<accession>A0A0E3K0G7</accession>
<name>A0A0E3K0G7_CLOSL</name>
<protein>
    <submittedName>
        <fullName evidence="4">Phenazine biosynthesis protein PhzF family</fullName>
    </submittedName>
</protein>
<dbReference type="HOGENOM" id="CLU_048756_2_2_9"/>
<evidence type="ECO:0000256" key="1">
    <source>
        <dbReference type="ARBA" id="ARBA00008270"/>
    </source>
</evidence>
<dbReference type="Pfam" id="PF02567">
    <property type="entry name" value="PhzC-PhzF"/>
    <property type="match status" value="1"/>
</dbReference>
<dbReference type="GO" id="GO:0016853">
    <property type="term" value="F:isomerase activity"/>
    <property type="evidence" value="ECO:0007669"/>
    <property type="project" value="UniProtKB-KW"/>
</dbReference>
<gene>
    <name evidence="4" type="ORF">CSCA_1877</name>
</gene>
<dbReference type="KEGG" id="csq:CSCA_1877"/>
<proteinExistence type="inferred from homology"/>
<dbReference type="SUPFAM" id="SSF54506">
    <property type="entry name" value="Diaminopimelate epimerase-like"/>
    <property type="match status" value="1"/>
</dbReference>
<dbReference type="AlphaFoldDB" id="A0A0E3K0G7"/>
<evidence type="ECO:0000256" key="3">
    <source>
        <dbReference type="PIRSR" id="PIRSR016184-1"/>
    </source>
</evidence>
<comment type="similarity">
    <text evidence="1">Belongs to the PhzF family.</text>
</comment>